<dbReference type="PhylomeDB" id="B3S2L3"/>
<keyword evidence="9" id="KW-1185">Reference proteome</keyword>
<evidence type="ECO:0000256" key="1">
    <source>
        <dbReference type="ARBA" id="ARBA00022468"/>
    </source>
</evidence>
<dbReference type="eggNOG" id="KOG0703">
    <property type="taxonomic scope" value="Eukaryota"/>
</dbReference>
<dbReference type="GO" id="GO:0005096">
    <property type="term" value="F:GTPase activator activity"/>
    <property type="evidence" value="ECO:0000318"/>
    <property type="project" value="GO_Central"/>
</dbReference>
<evidence type="ECO:0000313" key="8">
    <source>
        <dbReference type="EMBL" id="EDV23115.1"/>
    </source>
</evidence>
<dbReference type="SUPFAM" id="SSF57863">
    <property type="entry name" value="ArfGap/RecO-like zinc finger"/>
    <property type="match status" value="1"/>
</dbReference>
<dbReference type="GO" id="GO:0008270">
    <property type="term" value="F:zinc ion binding"/>
    <property type="evidence" value="ECO:0007669"/>
    <property type="project" value="UniProtKB-KW"/>
</dbReference>
<keyword evidence="2" id="KW-0479">Metal-binding</keyword>
<dbReference type="PROSITE" id="PS50115">
    <property type="entry name" value="ARFGAP"/>
    <property type="match status" value="1"/>
</dbReference>
<organism evidence="8 9">
    <name type="scientific">Trichoplax adhaerens</name>
    <name type="common">Trichoplax reptans</name>
    <dbReference type="NCBI Taxonomy" id="10228"/>
    <lineage>
        <taxon>Eukaryota</taxon>
        <taxon>Metazoa</taxon>
        <taxon>Placozoa</taxon>
        <taxon>Uniplacotomia</taxon>
        <taxon>Trichoplacea</taxon>
        <taxon>Trichoplacidae</taxon>
        <taxon>Trichoplax</taxon>
    </lineage>
</organism>
<dbReference type="HOGENOM" id="CLU_023062_8_2_1"/>
<dbReference type="EMBL" id="DS985247">
    <property type="protein sequence ID" value="EDV23115.1"/>
    <property type="molecule type" value="Genomic_DNA"/>
</dbReference>
<accession>B3S2L3</accession>
<evidence type="ECO:0000256" key="2">
    <source>
        <dbReference type="ARBA" id="ARBA00022723"/>
    </source>
</evidence>
<evidence type="ECO:0000256" key="6">
    <source>
        <dbReference type="SAM" id="MobiDB-lite"/>
    </source>
</evidence>
<dbReference type="InterPro" id="IPR001164">
    <property type="entry name" value="ArfGAP_dom"/>
</dbReference>
<feature type="region of interest" description="Disordered" evidence="6">
    <location>
        <begin position="121"/>
        <end position="189"/>
    </location>
</feature>
<dbReference type="Proteomes" id="UP000009022">
    <property type="component" value="Unassembled WGS sequence"/>
</dbReference>
<dbReference type="InterPro" id="IPR044732">
    <property type="entry name" value="ArfGAP_SMAP1-like"/>
</dbReference>
<gene>
    <name evidence="8" type="ORF">TRIADDRAFT_58066</name>
</gene>
<dbReference type="SMART" id="SM00105">
    <property type="entry name" value="ArfGap"/>
    <property type="match status" value="1"/>
</dbReference>
<dbReference type="FunFam" id="1.10.220.150:FF:000009">
    <property type="entry name" value="stromal membrane-associated protein 1 isoform X1"/>
    <property type="match status" value="1"/>
</dbReference>
<evidence type="ECO:0000313" key="9">
    <source>
        <dbReference type="Proteomes" id="UP000009022"/>
    </source>
</evidence>
<feature type="compositionally biased region" description="Low complexity" evidence="6">
    <location>
        <begin position="178"/>
        <end position="189"/>
    </location>
</feature>
<dbReference type="InParanoid" id="B3S2L3"/>
<evidence type="ECO:0000256" key="4">
    <source>
        <dbReference type="ARBA" id="ARBA00022833"/>
    </source>
</evidence>
<feature type="compositionally biased region" description="Low complexity" evidence="6">
    <location>
        <begin position="155"/>
        <end position="168"/>
    </location>
</feature>
<evidence type="ECO:0000259" key="7">
    <source>
        <dbReference type="PROSITE" id="PS50115"/>
    </source>
</evidence>
<dbReference type="GO" id="GO:0005737">
    <property type="term" value="C:cytoplasm"/>
    <property type="evidence" value="ECO:0000318"/>
    <property type="project" value="GO_Central"/>
</dbReference>
<proteinExistence type="predicted"/>
<dbReference type="PANTHER" id="PTHR45705:SF1">
    <property type="entry name" value="FI20236P1"/>
    <property type="match status" value="1"/>
</dbReference>
<dbReference type="OMA" id="QAQYGGM"/>
<feature type="region of interest" description="Disordered" evidence="6">
    <location>
        <begin position="202"/>
        <end position="225"/>
    </location>
</feature>
<dbReference type="GeneID" id="6755238"/>
<feature type="domain" description="Arf-GAP" evidence="7">
    <location>
        <begin position="17"/>
        <end position="119"/>
    </location>
</feature>
<keyword evidence="3 5" id="KW-0863">Zinc-finger</keyword>
<reference evidence="8 9" key="1">
    <citation type="journal article" date="2008" name="Nature">
        <title>The Trichoplax genome and the nature of placozoans.</title>
        <authorList>
            <person name="Srivastava M."/>
            <person name="Begovic E."/>
            <person name="Chapman J."/>
            <person name="Putnam N.H."/>
            <person name="Hellsten U."/>
            <person name="Kawashima T."/>
            <person name="Kuo A."/>
            <person name="Mitros T."/>
            <person name="Salamov A."/>
            <person name="Carpenter M.L."/>
            <person name="Signorovitch A.Y."/>
            <person name="Moreno M.A."/>
            <person name="Kamm K."/>
            <person name="Grimwood J."/>
            <person name="Schmutz J."/>
            <person name="Shapiro H."/>
            <person name="Grigoriev I.V."/>
            <person name="Buss L.W."/>
            <person name="Schierwater B."/>
            <person name="Dellaporta S.L."/>
            <person name="Rokhsar D.S."/>
        </authorList>
    </citation>
    <scope>NUCLEOTIDE SEQUENCE [LARGE SCALE GENOMIC DNA]</scope>
    <source>
        <strain evidence="8 9">Grell-BS-1999</strain>
    </source>
</reference>
<dbReference type="STRING" id="10228.B3S2L3"/>
<feature type="compositionally biased region" description="Polar residues" evidence="6">
    <location>
        <begin position="131"/>
        <end position="145"/>
    </location>
</feature>
<dbReference type="InterPro" id="IPR037278">
    <property type="entry name" value="ARFGAP/RecO"/>
</dbReference>
<dbReference type="RefSeq" id="XP_002114025.1">
    <property type="nucleotide sequence ID" value="XM_002113989.1"/>
</dbReference>
<dbReference type="CDD" id="cd08839">
    <property type="entry name" value="ArfGap_SMAP"/>
    <property type="match status" value="1"/>
</dbReference>
<evidence type="ECO:0000256" key="5">
    <source>
        <dbReference type="PROSITE-ProRule" id="PRU00288"/>
    </source>
</evidence>
<protein>
    <recommendedName>
        <fullName evidence="7">Arf-GAP domain-containing protein</fullName>
    </recommendedName>
</protein>
<dbReference type="AlphaFoldDB" id="B3S2L3"/>
<name>B3S2L3_TRIAD</name>
<dbReference type="PANTHER" id="PTHR45705">
    <property type="entry name" value="FI20236P1"/>
    <property type="match status" value="1"/>
</dbReference>
<dbReference type="Gene3D" id="1.10.220.150">
    <property type="entry name" value="Arf GTPase activating protein"/>
    <property type="match status" value="1"/>
</dbReference>
<evidence type="ECO:0000256" key="3">
    <source>
        <dbReference type="ARBA" id="ARBA00022771"/>
    </source>
</evidence>
<keyword evidence="4" id="KW-0862">Zinc</keyword>
<dbReference type="PRINTS" id="PR00405">
    <property type="entry name" value="REVINTRACTNG"/>
</dbReference>
<keyword evidence="1" id="KW-0343">GTPase activation</keyword>
<dbReference type="InterPro" id="IPR051718">
    <property type="entry name" value="ARF_GTPase-activating"/>
</dbReference>
<dbReference type="KEGG" id="tad:TRIADDRAFT_58066"/>
<sequence length="432" mass="48064">MATRAERDKKKQNEQHHRILTDLLREQCNKICADCEAKGPRWASWNIGAFICIRCAGIHRNLGVHISKVKSVNLDSWTSEQVANMVEWGNRRVNRYYEANIPSTAAENFIRAKYVSKQYAGQKLPEENKPKATSKTGKTTNQNTPAAVAQHKSRQSSSSSSSSVQERQSPAKRATPVQSQSPAPKPQQQSAIADLLSLDTPVQQAPVQQSQAIPSQIPQQPQNQQQNLISEAALFGTNEQKASIDKDSILSLYGKNTQTPAYGVPGGIIMSRPQVSNTNMVQQGPGMMYQGQGGMQQMQYGNRMQQFQPMSQGMGQVNQITQGMNQMSVTGGAGLPNQQAMYNTPSGGGNFNMPQQNQFNMMRQQQPMQQQFQQNFMGQYQQNPTMQQAPLMQGNQRPQVYNQQFATNNQGGMYAGNQQMTQGQTLNNQLWN</sequence>
<dbReference type="CTD" id="6755238"/>
<dbReference type="OrthoDB" id="73919at2759"/>
<dbReference type="Pfam" id="PF01412">
    <property type="entry name" value="ArfGap"/>
    <property type="match status" value="1"/>
</dbReference>
<dbReference type="InterPro" id="IPR038508">
    <property type="entry name" value="ArfGAP_dom_sf"/>
</dbReference>